<evidence type="ECO:0000256" key="1">
    <source>
        <dbReference type="ARBA" id="ARBA00003543"/>
    </source>
</evidence>
<name>A0A1H8AJS5_9PROT</name>
<evidence type="ECO:0000256" key="4">
    <source>
        <dbReference type="ARBA" id="ARBA00022448"/>
    </source>
</evidence>
<evidence type="ECO:0000256" key="2">
    <source>
        <dbReference type="ARBA" id="ARBA00004184"/>
    </source>
</evidence>
<keyword evidence="7" id="KW-0066">ATP synthesis</keyword>
<dbReference type="SUPFAM" id="SSF51344">
    <property type="entry name" value="Epsilon subunit of F1F0-ATP synthase N-terminal domain"/>
    <property type="match status" value="1"/>
</dbReference>
<sequence length="135" mass="15442">MRTFTLHLQSATQYTVIKQATSFVGADASGSFGILAGHARMMTALGYGLARYQTRNGDWYYLAFPGGILYFLDNQLYLNSRRFLCDSDYERISAGLMQQLLAEEQALQTIKNSLNQLEQEMFRRLWEIKRSGAHL</sequence>
<evidence type="ECO:0000256" key="6">
    <source>
        <dbReference type="ARBA" id="ARBA00023136"/>
    </source>
</evidence>
<evidence type="ECO:0000313" key="9">
    <source>
        <dbReference type="EMBL" id="SEM70108.1"/>
    </source>
</evidence>
<feature type="domain" description="ATP synthase F1 complex delta/epsilon subunit N-terminal" evidence="8">
    <location>
        <begin position="5"/>
        <end position="76"/>
    </location>
</feature>
<dbReference type="RefSeq" id="WP_090627018.1">
    <property type="nucleotide sequence ID" value="NZ_FOCP01000001.1"/>
</dbReference>
<evidence type="ECO:0000256" key="5">
    <source>
        <dbReference type="ARBA" id="ARBA00023065"/>
    </source>
</evidence>
<dbReference type="GO" id="GO:0012505">
    <property type="term" value="C:endomembrane system"/>
    <property type="evidence" value="ECO:0007669"/>
    <property type="project" value="UniProtKB-SubCell"/>
</dbReference>
<keyword evidence="7" id="KW-0139">CF(1)</keyword>
<dbReference type="Proteomes" id="UP000199459">
    <property type="component" value="Unassembled WGS sequence"/>
</dbReference>
<dbReference type="Pfam" id="PF02823">
    <property type="entry name" value="ATP-synt_DE_N"/>
    <property type="match status" value="1"/>
</dbReference>
<comment type="function">
    <text evidence="1">Produces ATP from ADP in the presence of a proton gradient across the membrane.</text>
</comment>
<keyword evidence="5" id="KW-0406">Ion transport</keyword>
<proteinExistence type="inferred from homology"/>
<keyword evidence="4" id="KW-0813">Transport</keyword>
<keyword evidence="6" id="KW-0472">Membrane</keyword>
<gene>
    <name evidence="9" type="ORF">SAMN05216325_101149</name>
</gene>
<dbReference type="CDD" id="cd12152">
    <property type="entry name" value="F1-ATPase_delta"/>
    <property type="match status" value="1"/>
</dbReference>
<dbReference type="AlphaFoldDB" id="A0A1H8AJS5"/>
<dbReference type="OrthoDB" id="8546953at2"/>
<dbReference type="InterPro" id="IPR020546">
    <property type="entry name" value="ATP_synth_F1_dsu/esu_N"/>
</dbReference>
<dbReference type="InterPro" id="IPR036771">
    <property type="entry name" value="ATPsynth_dsu/esu_N"/>
</dbReference>
<evidence type="ECO:0000259" key="8">
    <source>
        <dbReference type="Pfam" id="PF02823"/>
    </source>
</evidence>
<accession>A0A1H8AJS5</accession>
<dbReference type="Gene3D" id="2.60.15.10">
    <property type="entry name" value="F0F1 ATP synthase delta/epsilon subunit, N-terminal"/>
    <property type="match status" value="1"/>
</dbReference>
<organism evidence="9 10">
    <name type="scientific">Nitrosomonas marina</name>
    <dbReference type="NCBI Taxonomy" id="917"/>
    <lineage>
        <taxon>Bacteria</taxon>
        <taxon>Pseudomonadati</taxon>
        <taxon>Pseudomonadota</taxon>
        <taxon>Betaproteobacteria</taxon>
        <taxon>Nitrosomonadales</taxon>
        <taxon>Nitrosomonadaceae</taxon>
        <taxon>Nitrosomonas</taxon>
    </lineage>
</organism>
<evidence type="ECO:0000256" key="7">
    <source>
        <dbReference type="ARBA" id="ARBA00023196"/>
    </source>
</evidence>
<evidence type="ECO:0000313" key="10">
    <source>
        <dbReference type="Proteomes" id="UP000199459"/>
    </source>
</evidence>
<comment type="similarity">
    <text evidence="3">Belongs to the ATPase epsilon chain family.</text>
</comment>
<evidence type="ECO:0000256" key="3">
    <source>
        <dbReference type="ARBA" id="ARBA00005712"/>
    </source>
</evidence>
<dbReference type="InterPro" id="IPR001469">
    <property type="entry name" value="ATP_synth_F1_dsu/esu"/>
</dbReference>
<comment type="subcellular location">
    <subcellularLocation>
        <location evidence="2">Endomembrane system</location>
        <topology evidence="2">Peripheral membrane protein</topology>
    </subcellularLocation>
</comment>
<dbReference type="GO" id="GO:0045259">
    <property type="term" value="C:proton-transporting ATP synthase complex"/>
    <property type="evidence" value="ECO:0007669"/>
    <property type="project" value="UniProtKB-KW"/>
</dbReference>
<dbReference type="GO" id="GO:0046933">
    <property type="term" value="F:proton-transporting ATP synthase activity, rotational mechanism"/>
    <property type="evidence" value="ECO:0007669"/>
    <property type="project" value="InterPro"/>
</dbReference>
<reference evidence="9 10" key="1">
    <citation type="submission" date="2016-10" db="EMBL/GenBank/DDBJ databases">
        <authorList>
            <person name="de Groot N.N."/>
        </authorList>
    </citation>
    <scope>NUCLEOTIDE SEQUENCE [LARGE SCALE GENOMIC DNA]</scope>
    <source>
        <strain evidence="9 10">Nm22</strain>
    </source>
</reference>
<protein>
    <submittedName>
        <fullName evidence="9">F-type H+-transporting ATPase subunit epsilon</fullName>
    </submittedName>
</protein>
<dbReference type="STRING" id="917.SAMN05216326_12344"/>
<dbReference type="EMBL" id="FOCP01000001">
    <property type="protein sequence ID" value="SEM70108.1"/>
    <property type="molecule type" value="Genomic_DNA"/>
</dbReference>